<dbReference type="GO" id="GO:0031071">
    <property type="term" value="F:cysteine desulfurase activity"/>
    <property type="evidence" value="ECO:0007669"/>
    <property type="project" value="UniProtKB-EC"/>
</dbReference>
<comment type="cofactor">
    <cofactor evidence="1">
        <name>pyridoxal 5'-phosphate</name>
        <dbReference type="ChEBI" id="CHEBI:597326"/>
    </cofactor>
</comment>
<dbReference type="InterPro" id="IPR015422">
    <property type="entry name" value="PyrdxlP-dep_Trfase_small"/>
</dbReference>
<dbReference type="GO" id="GO:0046872">
    <property type="term" value="F:metal ion binding"/>
    <property type="evidence" value="ECO:0007669"/>
    <property type="project" value="UniProtKB-KW"/>
</dbReference>
<dbReference type="InterPro" id="IPR000192">
    <property type="entry name" value="Aminotrans_V_dom"/>
</dbReference>
<name>A0A1M6VDA7_9RHOB</name>
<dbReference type="STRING" id="1054996.SAMN05444414_101247"/>
<dbReference type="EMBL" id="FRBN01000001">
    <property type="protein sequence ID" value="SHK79472.1"/>
    <property type="molecule type" value="Genomic_DNA"/>
</dbReference>
<dbReference type="PIRSF" id="PIRSF005572">
    <property type="entry name" value="NifS"/>
    <property type="match status" value="1"/>
</dbReference>
<keyword evidence="6" id="KW-0479">Metal-binding</keyword>
<accession>A0A1M6VDA7</accession>
<evidence type="ECO:0000256" key="8">
    <source>
        <dbReference type="ARBA" id="ARBA00023004"/>
    </source>
</evidence>
<evidence type="ECO:0000313" key="13">
    <source>
        <dbReference type="Proteomes" id="UP000184191"/>
    </source>
</evidence>
<dbReference type="InterPro" id="IPR015424">
    <property type="entry name" value="PyrdxlP-dep_Trfase"/>
</dbReference>
<evidence type="ECO:0000256" key="2">
    <source>
        <dbReference type="ARBA" id="ARBA00003120"/>
    </source>
</evidence>
<keyword evidence="7" id="KW-0663">Pyridoxal phosphate</keyword>
<evidence type="ECO:0000256" key="4">
    <source>
        <dbReference type="ARBA" id="ARBA00013558"/>
    </source>
</evidence>
<proteinExistence type="inferred from homology"/>
<dbReference type="Gene3D" id="3.40.640.10">
    <property type="entry name" value="Type I PLP-dependent aspartate aminotransferase-like (Major domain)"/>
    <property type="match status" value="1"/>
</dbReference>
<sequence>MARVYLDYNATAPLRPEARAAMIAAMDIVGNPSSVHAEGRAAKGLVERARAQVAAAFGAEGADVIFTSGATEGAALACRGRGLSGAAVEHDAVGAWVGDDLEVDQAGRVTVSDPAASVLQLANSETGVIQVLPDGLALSDMTQGFGRLPLAFNWSGAQMALVSAHKLGGPKGIGALVVKRGTDVAAQILGGGQEMGRRAGTENVIGIAGFGAAAEAAARDLEGETWARVEKLRNILESTIAQFANETIFVGKAVERLPNTSCFITPGWKGETQVMAMDLAGFAISAGSACSSGKVRASNVLRAMGFDEAKASCAIRVSLGPQTTEDEIMRFAEDWLKRWQKHQGRMA</sequence>
<gene>
    <name evidence="12" type="ORF">SAMN05444414_101247</name>
</gene>
<evidence type="ECO:0000256" key="7">
    <source>
        <dbReference type="ARBA" id="ARBA00022898"/>
    </source>
</evidence>
<dbReference type="InterPro" id="IPR016454">
    <property type="entry name" value="Cysteine_dSase"/>
</dbReference>
<comment type="catalytic activity">
    <reaction evidence="10">
        <text>(sulfur carrier)-H + L-cysteine = (sulfur carrier)-SH + L-alanine</text>
        <dbReference type="Rhea" id="RHEA:43892"/>
        <dbReference type="Rhea" id="RHEA-COMP:14737"/>
        <dbReference type="Rhea" id="RHEA-COMP:14739"/>
        <dbReference type="ChEBI" id="CHEBI:29917"/>
        <dbReference type="ChEBI" id="CHEBI:35235"/>
        <dbReference type="ChEBI" id="CHEBI:57972"/>
        <dbReference type="ChEBI" id="CHEBI:64428"/>
        <dbReference type="EC" id="2.8.1.7"/>
    </reaction>
</comment>
<evidence type="ECO:0000256" key="1">
    <source>
        <dbReference type="ARBA" id="ARBA00001933"/>
    </source>
</evidence>
<evidence type="ECO:0000259" key="11">
    <source>
        <dbReference type="Pfam" id="PF00266"/>
    </source>
</evidence>
<dbReference type="PANTHER" id="PTHR11601:SF34">
    <property type="entry name" value="CYSTEINE DESULFURASE"/>
    <property type="match status" value="1"/>
</dbReference>
<dbReference type="GO" id="GO:0051536">
    <property type="term" value="F:iron-sulfur cluster binding"/>
    <property type="evidence" value="ECO:0007669"/>
    <property type="project" value="UniProtKB-KW"/>
</dbReference>
<evidence type="ECO:0000256" key="6">
    <source>
        <dbReference type="ARBA" id="ARBA00022723"/>
    </source>
</evidence>
<dbReference type="Pfam" id="PF00266">
    <property type="entry name" value="Aminotran_5"/>
    <property type="match status" value="2"/>
</dbReference>
<comment type="function">
    <text evidence="2">Catalyzes the removal of elemental sulfur atoms from cysteine to produce alanine. Seems to participate in the biosynthesis of the nitrogenase metalloclusters by providing the inorganic sulfur required for the Fe-S core formation.</text>
</comment>
<dbReference type="Proteomes" id="UP000184191">
    <property type="component" value="Unassembled WGS sequence"/>
</dbReference>
<organism evidence="12 13">
    <name type="scientific">Roseovarius marisflavi</name>
    <dbReference type="NCBI Taxonomy" id="1054996"/>
    <lineage>
        <taxon>Bacteria</taxon>
        <taxon>Pseudomonadati</taxon>
        <taxon>Pseudomonadota</taxon>
        <taxon>Alphaproteobacteria</taxon>
        <taxon>Rhodobacterales</taxon>
        <taxon>Roseobacteraceae</taxon>
        <taxon>Roseovarius</taxon>
    </lineage>
</organism>
<keyword evidence="9" id="KW-0411">Iron-sulfur</keyword>
<dbReference type="RefSeq" id="WP_073194122.1">
    <property type="nucleotide sequence ID" value="NZ_FRBN01000001.1"/>
</dbReference>
<dbReference type="Gene3D" id="1.10.260.50">
    <property type="match status" value="1"/>
</dbReference>
<dbReference type="AlphaFoldDB" id="A0A1M6VDA7"/>
<evidence type="ECO:0000256" key="5">
    <source>
        <dbReference type="ARBA" id="ARBA00022679"/>
    </source>
</evidence>
<comment type="similarity">
    <text evidence="3">Belongs to the class-V pyridoxal-phosphate-dependent aminotransferase family. NifS/IscS subfamily.</text>
</comment>
<reference evidence="13" key="1">
    <citation type="submission" date="2016-11" db="EMBL/GenBank/DDBJ databases">
        <authorList>
            <person name="Varghese N."/>
            <person name="Submissions S."/>
        </authorList>
    </citation>
    <scope>NUCLEOTIDE SEQUENCE [LARGE SCALE GENOMIC DNA]</scope>
    <source>
        <strain evidence="13">DSM 29327</strain>
    </source>
</reference>
<keyword evidence="13" id="KW-1185">Reference proteome</keyword>
<evidence type="ECO:0000256" key="3">
    <source>
        <dbReference type="ARBA" id="ARBA00006490"/>
    </source>
</evidence>
<feature type="domain" description="Aminotransferase class V" evidence="11">
    <location>
        <begin position="136"/>
        <end position="331"/>
    </location>
</feature>
<dbReference type="OrthoDB" id="9808002at2"/>
<evidence type="ECO:0000256" key="10">
    <source>
        <dbReference type="ARBA" id="ARBA00050776"/>
    </source>
</evidence>
<feature type="domain" description="Aminotransferase class V" evidence="11">
    <location>
        <begin position="4"/>
        <end position="80"/>
    </location>
</feature>
<evidence type="ECO:0000256" key="9">
    <source>
        <dbReference type="ARBA" id="ARBA00023014"/>
    </source>
</evidence>
<dbReference type="Gene3D" id="3.90.1150.10">
    <property type="entry name" value="Aspartate Aminotransferase, domain 1"/>
    <property type="match status" value="1"/>
</dbReference>
<keyword evidence="5" id="KW-0808">Transferase</keyword>
<protein>
    <recommendedName>
        <fullName evidence="4">Cysteine desulfurase</fullName>
    </recommendedName>
</protein>
<keyword evidence="8" id="KW-0408">Iron</keyword>
<dbReference type="InterPro" id="IPR015421">
    <property type="entry name" value="PyrdxlP-dep_Trfase_major"/>
</dbReference>
<evidence type="ECO:0000313" key="12">
    <source>
        <dbReference type="EMBL" id="SHK79472.1"/>
    </source>
</evidence>
<dbReference type="SUPFAM" id="SSF53383">
    <property type="entry name" value="PLP-dependent transferases"/>
    <property type="match status" value="1"/>
</dbReference>
<dbReference type="PANTHER" id="PTHR11601">
    <property type="entry name" value="CYSTEINE DESULFURYLASE FAMILY MEMBER"/>
    <property type="match status" value="1"/>
</dbReference>